<feature type="transmembrane region" description="Helical" evidence="1">
    <location>
        <begin position="167"/>
        <end position="187"/>
    </location>
</feature>
<dbReference type="PANTHER" id="PTHR14969">
    <property type="entry name" value="SPHINGOSINE-1-PHOSPHATE PHOSPHOHYDROLASE"/>
    <property type="match status" value="1"/>
</dbReference>
<dbReference type="Pfam" id="PF01569">
    <property type="entry name" value="PAP2"/>
    <property type="match status" value="1"/>
</dbReference>
<feature type="transmembrane region" description="Helical" evidence="1">
    <location>
        <begin position="96"/>
        <end position="113"/>
    </location>
</feature>
<comment type="caution">
    <text evidence="3">The sequence shown here is derived from an EMBL/GenBank/DDBJ whole genome shotgun (WGS) entry which is preliminary data.</text>
</comment>
<name>A0A4R5KHY3_9BACL</name>
<dbReference type="OrthoDB" id="9789113at2"/>
<dbReference type="Proteomes" id="UP000295636">
    <property type="component" value="Unassembled WGS sequence"/>
</dbReference>
<evidence type="ECO:0000259" key="2">
    <source>
        <dbReference type="SMART" id="SM00014"/>
    </source>
</evidence>
<dbReference type="InterPro" id="IPR000326">
    <property type="entry name" value="PAP2/HPO"/>
</dbReference>
<keyword evidence="1" id="KW-0812">Transmembrane</keyword>
<feature type="domain" description="Phosphatidic acid phosphatase type 2/haloperoxidase" evidence="2">
    <location>
        <begin position="97"/>
        <end position="208"/>
    </location>
</feature>
<sequence length="229" mass="25066">MQRRSRPVNLKLRLSAAFALSFLCAAAFGALALFVRVSQINRFDSTVIRLVQSMESPSMTAVMKLFSFVGSGAVIAFLVPVIAFCLYRVLGHRRELVLFVGVVIGSALLNWGLKAVFHRARPTIHRIVEATGYSFPSGHSMSAFTLYGIIAFLLWRHTSPASSRIALIAFSSAMIVAIGLSRIYLGVHYPSDVLGGYLASGSWLAIAIWVYQKDDPNPNKIKLPSPSHP</sequence>
<feature type="transmembrane region" description="Helical" evidence="1">
    <location>
        <begin position="193"/>
        <end position="211"/>
    </location>
</feature>
<feature type="transmembrane region" description="Helical" evidence="1">
    <location>
        <begin position="133"/>
        <end position="155"/>
    </location>
</feature>
<dbReference type="CDD" id="cd03392">
    <property type="entry name" value="PAP2_like_2"/>
    <property type="match status" value="1"/>
</dbReference>
<accession>A0A4R5KHY3</accession>
<organism evidence="3 4">
    <name type="scientific">Paenibacillus piri</name>
    <dbReference type="NCBI Taxonomy" id="2547395"/>
    <lineage>
        <taxon>Bacteria</taxon>
        <taxon>Bacillati</taxon>
        <taxon>Bacillota</taxon>
        <taxon>Bacilli</taxon>
        <taxon>Bacillales</taxon>
        <taxon>Paenibacillaceae</taxon>
        <taxon>Paenibacillus</taxon>
    </lineage>
</organism>
<proteinExistence type="predicted"/>
<protein>
    <submittedName>
        <fullName evidence="3">Phosphatase PAP2 family protein</fullName>
    </submittedName>
</protein>
<evidence type="ECO:0000313" key="4">
    <source>
        <dbReference type="Proteomes" id="UP000295636"/>
    </source>
</evidence>
<dbReference type="SUPFAM" id="SSF48317">
    <property type="entry name" value="Acid phosphatase/Vanadium-dependent haloperoxidase"/>
    <property type="match status" value="1"/>
</dbReference>
<dbReference type="EMBL" id="SMRT01000011">
    <property type="protein sequence ID" value="TDF95071.1"/>
    <property type="molecule type" value="Genomic_DNA"/>
</dbReference>
<dbReference type="InterPro" id="IPR036938">
    <property type="entry name" value="PAP2/HPO_sf"/>
</dbReference>
<evidence type="ECO:0000256" key="1">
    <source>
        <dbReference type="SAM" id="Phobius"/>
    </source>
</evidence>
<keyword evidence="1" id="KW-1133">Transmembrane helix</keyword>
<dbReference type="PANTHER" id="PTHR14969:SF13">
    <property type="entry name" value="AT30094P"/>
    <property type="match status" value="1"/>
</dbReference>
<feature type="transmembrane region" description="Helical" evidence="1">
    <location>
        <begin position="65"/>
        <end position="89"/>
    </location>
</feature>
<keyword evidence="1" id="KW-0472">Membrane</keyword>
<keyword evidence="4" id="KW-1185">Reference proteome</keyword>
<evidence type="ECO:0000313" key="3">
    <source>
        <dbReference type="EMBL" id="TDF95071.1"/>
    </source>
</evidence>
<gene>
    <name evidence="3" type="ORF">E1757_21265</name>
</gene>
<dbReference type="AlphaFoldDB" id="A0A4R5KHY3"/>
<feature type="transmembrane region" description="Helical" evidence="1">
    <location>
        <begin position="12"/>
        <end position="35"/>
    </location>
</feature>
<dbReference type="Gene3D" id="1.20.144.10">
    <property type="entry name" value="Phosphatidic acid phosphatase type 2/haloperoxidase"/>
    <property type="match status" value="2"/>
</dbReference>
<reference evidence="3 4" key="1">
    <citation type="submission" date="2019-03" db="EMBL/GenBank/DDBJ databases">
        <title>This is whole genome sequence of Paenibacillus sp MS74 strain.</title>
        <authorList>
            <person name="Trinh H.N."/>
        </authorList>
    </citation>
    <scope>NUCLEOTIDE SEQUENCE [LARGE SCALE GENOMIC DNA]</scope>
    <source>
        <strain evidence="3 4">MS74</strain>
    </source>
</reference>
<dbReference type="SMART" id="SM00014">
    <property type="entry name" value="acidPPc"/>
    <property type="match status" value="1"/>
</dbReference>